<keyword evidence="3" id="KW-1185">Reference proteome</keyword>
<reference evidence="3" key="1">
    <citation type="submission" date="2016-06" db="EMBL/GenBank/DDBJ databases">
        <authorList>
            <person name="Varghese N."/>
            <person name="Submissions Spin"/>
        </authorList>
    </citation>
    <scope>NUCLEOTIDE SEQUENCE [LARGE SCALE GENOMIC DNA]</scope>
    <source>
        <strain evidence="3">DSM 43817</strain>
    </source>
</reference>
<sequence length="56" mass="5676">MPGVVQPAVPDACGLAGTRFGLRPALLACAALAFTAALISPARSLRTLPKITEEGN</sequence>
<dbReference type="EMBL" id="FMHW01000002">
    <property type="protein sequence ID" value="SCL39765.1"/>
    <property type="molecule type" value="Genomic_DNA"/>
</dbReference>
<keyword evidence="1" id="KW-0472">Membrane</keyword>
<protein>
    <submittedName>
        <fullName evidence="2">Uncharacterized protein</fullName>
    </submittedName>
</protein>
<gene>
    <name evidence="2" type="ORF">GA0074692_5475</name>
</gene>
<feature type="transmembrane region" description="Helical" evidence="1">
    <location>
        <begin position="20"/>
        <end position="40"/>
    </location>
</feature>
<dbReference type="AlphaFoldDB" id="A0A1C6TE99"/>
<evidence type="ECO:0000256" key="1">
    <source>
        <dbReference type="SAM" id="Phobius"/>
    </source>
</evidence>
<dbReference type="RefSeq" id="WP_176738232.1">
    <property type="nucleotide sequence ID" value="NZ_FMHW01000002.1"/>
</dbReference>
<evidence type="ECO:0000313" key="2">
    <source>
        <dbReference type="EMBL" id="SCL39765.1"/>
    </source>
</evidence>
<evidence type="ECO:0000313" key="3">
    <source>
        <dbReference type="Proteomes" id="UP000198959"/>
    </source>
</evidence>
<proteinExistence type="predicted"/>
<keyword evidence="1" id="KW-0812">Transmembrane</keyword>
<keyword evidence="1" id="KW-1133">Transmembrane helix</keyword>
<dbReference type="Proteomes" id="UP000198959">
    <property type="component" value="Unassembled WGS sequence"/>
</dbReference>
<name>A0A1C6TE99_9ACTN</name>
<organism evidence="2 3">
    <name type="scientific">Micromonospora pallida</name>
    <dbReference type="NCBI Taxonomy" id="145854"/>
    <lineage>
        <taxon>Bacteria</taxon>
        <taxon>Bacillati</taxon>
        <taxon>Actinomycetota</taxon>
        <taxon>Actinomycetes</taxon>
        <taxon>Micromonosporales</taxon>
        <taxon>Micromonosporaceae</taxon>
        <taxon>Micromonospora</taxon>
    </lineage>
</organism>
<accession>A0A1C6TE99</accession>